<feature type="region of interest" description="Disordered" evidence="1">
    <location>
        <begin position="45"/>
        <end position="66"/>
    </location>
</feature>
<protein>
    <submittedName>
        <fullName evidence="3">Uncharacterized protein</fullName>
    </submittedName>
</protein>
<name>A0A9P4NR51_9PEZI</name>
<evidence type="ECO:0000313" key="4">
    <source>
        <dbReference type="Proteomes" id="UP000800235"/>
    </source>
</evidence>
<dbReference type="AlphaFoldDB" id="A0A9P4NR51"/>
<feature type="signal peptide" evidence="2">
    <location>
        <begin position="1"/>
        <end position="26"/>
    </location>
</feature>
<evidence type="ECO:0000256" key="2">
    <source>
        <dbReference type="SAM" id="SignalP"/>
    </source>
</evidence>
<dbReference type="EMBL" id="MU007044">
    <property type="protein sequence ID" value="KAF2429794.1"/>
    <property type="molecule type" value="Genomic_DNA"/>
</dbReference>
<evidence type="ECO:0000256" key="1">
    <source>
        <dbReference type="SAM" id="MobiDB-lite"/>
    </source>
</evidence>
<reference evidence="3" key="1">
    <citation type="journal article" date="2020" name="Stud. Mycol.">
        <title>101 Dothideomycetes genomes: a test case for predicting lifestyles and emergence of pathogens.</title>
        <authorList>
            <person name="Haridas S."/>
            <person name="Albert R."/>
            <person name="Binder M."/>
            <person name="Bloem J."/>
            <person name="Labutti K."/>
            <person name="Salamov A."/>
            <person name="Andreopoulos B."/>
            <person name="Baker S."/>
            <person name="Barry K."/>
            <person name="Bills G."/>
            <person name="Bluhm B."/>
            <person name="Cannon C."/>
            <person name="Castanera R."/>
            <person name="Culley D."/>
            <person name="Daum C."/>
            <person name="Ezra D."/>
            <person name="Gonzalez J."/>
            <person name="Henrissat B."/>
            <person name="Kuo A."/>
            <person name="Liang C."/>
            <person name="Lipzen A."/>
            <person name="Lutzoni F."/>
            <person name="Magnuson J."/>
            <person name="Mondo S."/>
            <person name="Nolan M."/>
            <person name="Ohm R."/>
            <person name="Pangilinan J."/>
            <person name="Park H.-J."/>
            <person name="Ramirez L."/>
            <person name="Alfaro M."/>
            <person name="Sun H."/>
            <person name="Tritt A."/>
            <person name="Yoshinaga Y."/>
            <person name="Zwiers L.-H."/>
            <person name="Turgeon B."/>
            <person name="Goodwin S."/>
            <person name="Spatafora J."/>
            <person name="Crous P."/>
            <person name="Grigoriev I."/>
        </authorList>
    </citation>
    <scope>NUCLEOTIDE SEQUENCE</scope>
    <source>
        <strain evidence="3">CBS 130266</strain>
    </source>
</reference>
<sequence length="292" mass="32276">MMHSLFPQRYMLYLFTFVIFAFNAEAAPFFSSPNSNLNSIASPWIPSSQSSSRNAKTNSNPPFPHRKRQFATFGPHLSLGQTESEYIKLTTTFIPGRPPATATGSLFIWPGFFDQKNRSEGDLVQTVAEFHNSSTMKDTCGAGPGQWCIRPFVVSKSYISQTPERGRAIDGGDAIRLEYVKAPGEGGSWNQSIWNGSKGGERLFSYVKGSARCKWFEIATESQGGNKGSADTQFYYNTTLVLKDPDPKLGERFITTGDIKATKPVTTDGGRNWFIEKVEVPPMLPGTAWKPG</sequence>
<comment type="caution">
    <text evidence="3">The sequence shown here is derived from an EMBL/GenBank/DDBJ whole genome shotgun (WGS) entry which is preliminary data.</text>
</comment>
<accession>A0A9P4NR51</accession>
<evidence type="ECO:0000313" key="3">
    <source>
        <dbReference type="EMBL" id="KAF2429794.1"/>
    </source>
</evidence>
<feature type="chain" id="PRO_5040348290" evidence="2">
    <location>
        <begin position="27"/>
        <end position="292"/>
    </location>
</feature>
<dbReference type="OrthoDB" id="5086500at2759"/>
<proteinExistence type="predicted"/>
<gene>
    <name evidence="3" type="ORF">EJ08DRAFT_268380</name>
</gene>
<dbReference type="Proteomes" id="UP000800235">
    <property type="component" value="Unassembled WGS sequence"/>
</dbReference>
<keyword evidence="4" id="KW-1185">Reference proteome</keyword>
<keyword evidence="2" id="KW-0732">Signal</keyword>
<organism evidence="3 4">
    <name type="scientific">Tothia fuscella</name>
    <dbReference type="NCBI Taxonomy" id="1048955"/>
    <lineage>
        <taxon>Eukaryota</taxon>
        <taxon>Fungi</taxon>
        <taxon>Dikarya</taxon>
        <taxon>Ascomycota</taxon>
        <taxon>Pezizomycotina</taxon>
        <taxon>Dothideomycetes</taxon>
        <taxon>Pleosporomycetidae</taxon>
        <taxon>Venturiales</taxon>
        <taxon>Cylindrosympodiaceae</taxon>
        <taxon>Tothia</taxon>
    </lineage>
</organism>